<dbReference type="OrthoDB" id="9794512at2"/>
<dbReference type="AlphaFoldDB" id="A0A4P8XXA5"/>
<keyword evidence="8" id="KW-1185">Reference proteome</keyword>
<feature type="transmembrane region" description="Helical" evidence="6">
    <location>
        <begin position="127"/>
        <end position="148"/>
    </location>
</feature>
<dbReference type="Proteomes" id="UP000301475">
    <property type="component" value="Chromosome"/>
</dbReference>
<keyword evidence="4 6" id="KW-1133">Transmembrane helix</keyword>
<dbReference type="GO" id="GO:0140359">
    <property type="term" value="F:ABC-type transporter activity"/>
    <property type="evidence" value="ECO:0007669"/>
    <property type="project" value="InterPro"/>
</dbReference>
<accession>A0A4P8XXA5</accession>
<dbReference type="PANTHER" id="PTHR30294:SF29">
    <property type="entry name" value="MULTIDRUG ABC TRANSPORTER PERMEASE YBHS-RELATED"/>
    <property type="match status" value="1"/>
</dbReference>
<keyword evidence="3 6" id="KW-0812">Transmembrane</keyword>
<evidence type="ECO:0000256" key="5">
    <source>
        <dbReference type="ARBA" id="ARBA00023136"/>
    </source>
</evidence>
<feature type="transmembrane region" description="Helical" evidence="6">
    <location>
        <begin position="204"/>
        <end position="228"/>
    </location>
</feature>
<comment type="subcellular location">
    <subcellularLocation>
        <location evidence="1">Cell membrane</location>
        <topology evidence="1">Multi-pass membrane protein</topology>
    </subcellularLocation>
</comment>
<dbReference type="Pfam" id="PF12679">
    <property type="entry name" value="ABC2_membrane_2"/>
    <property type="match status" value="1"/>
</dbReference>
<evidence type="ECO:0000256" key="2">
    <source>
        <dbReference type="ARBA" id="ARBA00022475"/>
    </source>
</evidence>
<organism evidence="7 8">
    <name type="scientific">Ruminococcus bovis</name>
    <dbReference type="NCBI Taxonomy" id="2564099"/>
    <lineage>
        <taxon>Bacteria</taxon>
        <taxon>Bacillati</taxon>
        <taxon>Bacillota</taxon>
        <taxon>Clostridia</taxon>
        <taxon>Eubacteriales</taxon>
        <taxon>Oscillospiraceae</taxon>
        <taxon>Ruminococcus</taxon>
    </lineage>
</organism>
<feature type="transmembrane region" description="Helical" evidence="6">
    <location>
        <begin position="160"/>
        <end position="184"/>
    </location>
</feature>
<evidence type="ECO:0000313" key="8">
    <source>
        <dbReference type="Proteomes" id="UP000301475"/>
    </source>
</evidence>
<keyword evidence="2" id="KW-1003">Cell membrane</keyword>
<reference evidence="7 8" key="1">
    <citation type="submission" date="2019-04" db="EMBL/GenBank/DDBJ databases">
        <authorList>
            <person name="Embree M."/>
            <person name="Gaffney J.R."/>
        </authorList>
    </citation>
    <scope>NUCLEOTIDE SEQUENCE [LARGE SCALE GENOMIC DNA]</scope>
    <source>
        <strain evidence="7 8">JE7A12</strain>
    </source>
</reference>
<gene>
    <name evidence="7" type="ORF">E5Z56_04455</name>
</gene>
<evidence type="ECO:0000256" key="6">
    <source>
        <dbReference type="SAM" id="Phobius"/>
    </source>
</evidence>
<dbReference type="KEGG" id="ruj:E5Z56_04455"/>
<proteinExistence type="predicted"/>
<dbReference type="RefSeq" id="WP_138156713.1">
    <property type="nucleotide sequence ID" value="NZ_CP039381.1"/>
</dbReference>
<dbReference type="PANTHER" id="PTHR30294">
    <property type="entry name" value="MEMBRANE COMPONENT OF ABC TRANSPORTER YHHJ-RELATED"/>
    <property type="match status" value="1"/>
</dbReference>
<evidence type="ECO:0000256" key="4">
    <source>
        <dbReference type="ARBA" id="ARBA00022989"/>
    </source>
</evidence>
<protein>
    <submittedName>
        <fullName evidence="7">ABC transporter</fullName>
    </submittedName>
</protein>
<evidence type="ECO:0000256" key="1">
    <source>
        <dbReference type="ARBA" id="ARBA00004651"/>
    </source>
</evidence>
<feature type="transmembrane region" description="Helical" evidence="6">
    <location>
        <begin position="99"/>
        <end position="121"/>
    </location>
</feature>
<evidence type="ECO:0000256" key="3">
    <source>
        <dbReference type="ARBA" id="ARBA00022692"/>
    </source>
</evidence>
<feature type="transmembrane region" description="Helical" evidence="6">
    <location>
        <begin position="48"/>
        <end position="65"/>
    </location>
</feature>
<dbReference type="EMBL" id="CP039381">
    <property type="protein sequence ID" value="QCT06660.1"/>
    <property type="molecule type" value="Genomic_DNA"/>
</dbReference>
<evidence type="ECO:0000313" key="7">
    <source>
        <dbReference type="EMBL" id="QCT06660.1"/>
    </source>
</evidence>
<dbReference type="GO" id="GO:0005886">
    <property type="term" value="C:plasma membrane"/>
    <property type="evidence" value="ECO:0007669"/>
    <property type="project" value="UniProtKB-SubCell"/>
</dbReference>
<keyword evidence="5 6" id="KW-0472">Membrane</keyword>
<dbReference type="InterPro" id="IPR051449">
    <property type="entry name" value="ABC-2_transporter_component"/>
</dbReference>
<name>A0A4P8XXA5_9FIRM</name>
<sequence>MTAILKKELSSYFTSAIGYVVMAVYYFFAGLFFYFYCIVGNSKDMASLFSNMFMITVLVIPIITMKTFSEEKKQKTDQALLTSPLGLGEIVAGKFFGSLIMFICCVGIYVLFALTLTFYSAPDWSVFLGNLLGTIILGAAMISIDIFISSLTESMIISAIVSMCFGLVIFFIDSISQLISVSWISTAISSISFVDHYSNFTKGILSVADTVFFLSIIALFNFLTLRVLEKRRWS</sequence>
<feature type="transmembrane region" description="Helical" evidence="6">
    <location>
        <begin position="12"/>
        <end position="36"/>
    </location>
</feature>